<dbReference type="InterPro" id="IPR016040">
    <property type="entry name" value="NAD(P)-bd_dom"/>
</dbReference>
<dbReference type="AlphaFoldDB" id="A0A0U5FTD2"/>
<comment type="similarity">
    <text evidence="1">Belongs to the avfA family.</text>
</comment>
<dbReference type="PANTHER" id="PTHR15020">
    <property type="entry name" value="FLAVIN REDUCTASE-RELATED"/>
    <property type="match status" value="1"/>
</dbReference>
<sequence length="278" mass="29851">MQVLLLGGHGKVALHLTPLLLARAWDVTSVIRNPDHEPEILALAKGASAKGKLDVLISSLDDVKTEADAAKILADTDPDYVVWSAGAGGKGGPSRTIAIDEIAAKHFISAAYAHPRVTKFLLVSWLGSRRNRPSWFSDEDWAASRNVFTNVLPTYAKAKLEADEFLTAHAVVRAQKLAAGAKLLPLQAVCLRPGMLTDDPGTGKVSLGKTRGQGNVPREDVARVADALLARDDTHGWYDLLSGEEDIEKAVERVAKEGFDAVVGEDVEAMVKRFGLDS</sequence>
<accession>A0A0U5FTD2</accession>
<gene>
    <name evidence="3" type="ORF">ASPCAL00844</name>
</gene>
<dbReference type="STRING" id="454130.A0A0U5FTD2"/>
<evidence type="ECO:0000256" key="1">
    <source>
        <dbReference type="ARBA" id="ARBA00038376"/>
    </source>
</evidence>
<dbReference type="SUPFAM" id="SSF51735">
    <property type="entry name" value="NAD(P)-binding Rossmann-fold domains"/>
    <property type="match status" value="1"/>
</dbReference>
<dbReference type="InterPro" id="IPR036291">
    <property type="entry name" value="NAD(P)-bd_dom_sf"/>
</dbReference>
<dbReference type="OMA" id="DYVAWSA"/>
<reference evidence="4" key="1">
    <citation type="journal article" date="2016" name="Genome Announc.">
        <title>Draft genome sequences of fungus Aspergillus calidoustus.</title>
        <authorList>
            <person name="Horn F."/>
            <person name="Linde J."/>
            <person name="Mattern D.J."/>
            <person name="Walther G."/>
            <person name="Guthke R."/>
            <person name="Scherlach K."/>
            <person name="Martin K."/>
            <person name="Brakhage A.A."/>
            <person name="Petzke L."/>
            <person name="Valiante V."/>
        </authorList>
    </citation>
    <scope>NUCLEOTIDE SEQUENCE [LARGE SCALE GENOMIC DNA]</scope>
    <source>
        <strain evidence="4">SF006504</strain>
    </source>
</reference>
<name>A0A0U5FTD2_ASPCI</name>
<dbReference type="EMBL" id="CDMC01000001">
    <property type="protein sequence ID" value="CEL01256.1"/>
    <property type="molecule type" value="Genomic_DNA"/>
</dbReference>
<keyword evidence="4" id="KW-1185">Reference proteome</keyword>
<protein>
    <submittedName>
        <fullName evidence="3">Putative NAD dependent epimerase/dehydratase family protein</fullName>
    </submittedName>
</protein>
<feature type="domain" description="NAD(P)-binding" evidence="2">
    <location>
        <begin position="7"/>
        <end position="230"/>
    </location>
</feature>
<organism evidence="3 4">
    <name type="scientific">Aspergillus calidoustus</name>
    <dbReference type="NCBI Taxonomy" id="454130"/>
    <lineage>
        <taxon>Eukaryota</taxon>
        <taxon>Fungi</taxon>
        <taxon>Dikarya</taxon>
        <taxon>Ascomycota</taxon>
        <taxon>Pezizomycotina</taxon>
        <taxon>Eurotiomycetes</taxon>
        <taxon>Eurotiomycetidae</taxon>
        <taxon>Eurotiales</taxon>
        <taxon>Aspergillaceae</taxon>
        <taxon>Aspergillus</taxon>
        <taxon>Aspergillus subgen. Nidulantes</taxon>
    </lineage>
</organism>
<dbReference type="OrthoDB" id="10254604at2759"/>
<evidence type="ECO:0000259" key="2">
    <source>
        <dbReference type="Pfam" id="PF13460"/>
    </source>
</evidence>
<evidence type="ECO:0000313" key="3">
    <source>
        <dbReference type="EMBL" id="CEL01256.1"/>
    </source>
</evidence>
<proteinExistence type="inferred from homology"/>
<dbReference type="Pfam" id="PF13460">
    <property type="entry name" value="NAD_binding_10"/>
    <property type="match status" value="1"/>
</dbReference>
<evidence type="ECO:0000313" key="4">
    <source>
        <dbReference type="Proteomes" id="UP000054771"/>
    </source>
</evidence>
<dbReference type="PANTHER" id="PTHR15020:SF50">
    <property type="entry name" value="UPF0659 PROTEIN YMR090W"/>
    <property type="match status" value="1"/>
</dbReference>
<dbReference type="Proteomes" id="UP000054771">
    <property type="component" value="Unassembled WGS sequence"/>
</dbReference>
<dbReference type="Gene3D" id="3.40.50.720">
    <property type="entry name" value="NAD(P)-binding Rossmann-like Domain"/>
    <property type="match status" value="1"/>
</dbReference>